<dbReference type="InterPro" id="IPR036964">
    <property type="entry name" value="RASGEF_cat_dom_sf"/>
</dbReference>
<dbReference type="GO" id="GO:0005085">
    <property type="term" value="F:guanyl-nucleotide exchange factor activity"/>
    <property type="evidence" value="ECO:0007669"/>
    <property type="project" value="InterPro"/>
</dbReference>
<dbReference type="Proteomes" id="UP000054773">
    <property type="component" value="Unassembled WGS sequence"/>
</dbReference>
<gene>
    <name evidence="2" type="ORF">Lery_1056</name>
</gene>
<proteinExistence type="predicted"/>
<dbReference type="InterPro" id="IPR023578">
    <property type="entry name" value="Ras_GEF_dom_sf"/>
</dbReference>
<comment type="caution">
    <text evidence="2">The sequence shown here is derived from an EMBL/GenBank/DDBJ whole genome shotgun (WGS) entry which is preliminary data.</text>
</comment>
<feature type="domain" description="Ras-GEF" evidence="1">
    <location>
        <begin position="69"/>
        <end position="230"/>
    </location>
</feature>
<protein>
    <submittedName>
        <fullName evidence="2">RasGEF domain protein</fullName>
    </submittedName>
</protein>
<evidence type="ECO:0000313" key="3">
    <source>
        <dbReference type="Proteomes" id="UP000054773"/>
    </source>
</evidence>
<dbReference type="RefSeq" id="WP_058526219.1">
    <property type="nucleotide sequence ID" value="NZ_CAAAHY010000002.1"/>
</dbReference>
<sequence length="409" mass="47777">MAKRHFLTWIEKNISNQRDPFFSIRWDRLISHADIQKQIRKDKQAHEIYSYVESSLAHQQAKLIKITLRQAFNNLTEDDLANTAGFSNDKKATPRQKAYFHAHHTLQYYLRRDILEHTSRAARLNAFRRWIDVADILFSRHCYEGGMLVSVTLNLLDSYLRCEDELPAVSRKKLNHLLDMYSPAGNFKRLRQHIKDHQSENSFPLVTVIGKDLTFIDENLNTLQKAMNEFLIAWKNQKKAQKQAMYATEGREGDVLTQKHFKIYHGHKIRSAVKPQHAHSHKKEAAQEKEFSIEELLAFPADKAPAEYNTMRNNYLAAVKEKMDFIRTLLPEKKEQLPMLPHQLQSAYEQTERLYKENGLDSLLEGINANTKKSTLYSEKLLPGFFSRGGRSPEKHWDKLFTYTNTFSA</sequence>
<dbReference type="GO" id="GO:0007264">
    <property type="term" value="P:small GTPase-mediated signal transduction"/>
    <property type="evidence" value="ECO:0007669"/>
    <property type="project" value="InterPro"/>
</dbReference>
<dbReference type="Gene3D" id="1.10.840.10">
    <property type="entry name" value="Ras guanine-nucleotide exchange factors catalytic domain"/>
    <property type="match status" value="1"/>
</dbReference>
<dbReference type="InterPro" id="IPR001895">
    <property type="entry name" value="RASGEF_cat_dom"/>
</dbReference>
<dbReference type="AlphaFoldDB" id="A0A0W0TQQ4"/>
<evidence type="ECO:0000259" key="1">
    <source>
        <dbReference type="Pfam" id="PF00617"/>
    </source>
</evidence>
<dbReference type="OrthoDB" id="5651258at2"/>
<dbReference type="EMBL" id="LNYA01000023">
    <property type="protein sequence ID" value="KTC98002.1"/>
    <property type="molecule type" value="Genomic_DNA"/>
</dbReference>
<dbReference type="SUPFAM" id="SSF48366">
    <property type="entry name" value="Ras GEF"/>
    <property type="match status" value="1"/>
</dbReference>
<organism evidence="2 3">
    <name type="scientific">Legionella erythra</name>
    <dbReference type="NCBI Taxonomy" id="448"/>
    <lineage>
        <taxon>Bacteria</taxon>
        <taxon>Pseudomonadati</taxon>
        <taxon>Pseudomonadota</taxon>
        <taxon>Gammaproteobacteria</taxon>
        <taxon>Legionellales</taxon>
        <taxon>Legionellaceae</taxon>
        <taxon>Legionella</taxon>
    </lineage>
</organism>
<name>A0A0W0TQQ4_LEGER</name>
<reference evidence="2 3" key="1">
    <citation type="submission" date="2015-11" db="EMBL/GenBank/DDBJ databases">
        <title>Genomic analysis of 38 Legionella species identifies large and diverse effector repertoires.</title>
        <authorList>
            <person name="Burstein D."/>
            <person name="Amaro F."/>
            <person name="Zusman T."/>
            <person name="Lifshitz Z."/>
            <person name="Cohen O."/>
            <person name="Gilbert J.A."/>
            <person name="Pupko T."/>
            <person name="Shuman H.A."/>
            <person name="Segal G."/>
        </authorList>
    </citation>
    <scope>NUCLEOTIDE SEQUENCE [LARGE SCALE GENOMIC DNA]</scope>
    <source>
        <strain evidence="2 3">SE-32A-C8</strain>
    </source>
</reference>
<dbReference type="PATRIC" id="fig|448.7.peg.1110"/>
<accession>A0A0W0TQQ4</accession>
<dbReference type="Pfam" id="PF00617">
    <property type="entry name" value="RasGEF"/>
    <property type="match status" value="1"/>
</dbReference>
<keyword evidence="3" id="KW-1185">Reference proteome</keyword>
<dbReference type="STRING" id="448.Lery_1056"/>
<evidence type="ECO:0000313" key="2">
    <source>
        <dbReference type="EMBL" id="KTC98002.1"/>
    </source>
</evidence>